<dbReference type="FunFam" id="2.30.29.170:FF:000002">
    <property type="entry name" value="EF-hand domain (C-terminal) containing 1"/>
    <property type="match status" value="1"/>
</dbReference>
<keyword evidence="7" id="KW-0966">Cell projection</keyword>
<keyword evidence="4" id="KW-0282">Flagellum</keyword>
<reference evidence="12" key="1">
    <citation type="submission" date="2022-11" db="UniProtKB">
        <authorList>
            <consortium name="EnsemblMetazoa"/>
        </authorList>
    </citation>
    <scope>IDENTIFICATION</scope>
</reference>
<evidence type="ECO:0000313" key="12">
    <source>
        <dbReference type="EnsemblMetazoa" id="XP_020902376.1"/>
    </source>
</evidence>
<comment type="subcellular location">
    <subcellularLocation>
        <location evidence="1">Cytoplasm</location>
        <location evidence="1">Cytoskeleton</location>
        <location evidence="1">Flagellum axoneme</location>
    </subcellularLocation>
</comment>
<dbReference type="Proteomes" id="UP000887567">
    <property type="component" value="Unplaced"/>
</dbReference>
<dbReference type="GO" id="GO:0005874">
    <property type="term" value="C:microtubule"/>
    <property type="evidence" value="ECO:0007669"/>
    <property type="project" value="TreeGrafter"/>
</dbReference>
<evidence type="ECO:0000259" key="10">
    <source>
        <dbReference type="PROSITE" id="PS50222"/>
    </source>
</evidence>
<dbReference type="GO" id="GO:0005509">
    <property type="term" value="F:calcium ion binding"/>
    <property type="evidence" value="ECO:0007669"/>
    <property type="project" value="InterPro"/>
</dbReference>
<proteinExistence type="predicted"/>
<dbReference type="SMART" id="SM00676">
    <property type="entry name" value="DM10"/>
    <property type="match status" value="3"/>
</dbReference>
<keyword evidence="2" id="KW-0963">Cytoplasm</keyword>
<dbReference type="RefSeq" id="XP_020902376.1">
    <property type="nucleotide sequence ID" value="XM_021046717.2"/>
</dbReference>
<dbReference type="Gene3D" id="2.30.29.170">
    <property type="match status" value="3"/>
</dbReference>
<dbReference type="Pfam" id="PF06565">
    <property type="entry name" value="DM10_dom"/>
    <property type="match status" value="3"/>
</dbReference>
<evidence type="ECO:0000256" key="7">
    <source>
        <dbReference type="ARBA" id="ARBA00023273"/>
    </source>
</evidence>
<comment type="function">
    <text evidence="8">Microtubule inner protein (MIP) part of the dynein-decorated doublet microtubules (DMTs) in cilia axoneme, which is required for motile cilia beating.</text>
</comment>
<dbReference type="SUPFAM" id="SSF47473">
    <property type="entry name" value="EF-hand"/>
    <property type="match status" value="1"/>
</dbReference>
<feature type="domain" description="EF-hand" evidence="10">
    <location>
        <begin position="587"/>
        <end position="622"/>
    </location>
</feature>
<accession>A0A913XDF4</accession>
<dbReference type="InterPro" id="IPR002048">
    <property type="entry name" value="EF_hand_dom"/>
</dbReference>
<dbReference type="InterPro" id="IPR006602">
    <property type="entry name" value="DM10_dom"/>
</dbReference>
<dbReference type="KEGG" id="epa:110240893"/>
<dbReference type="InterPro" id="IPR040193">
    <property type="entry name" value="EFHC1/EFHC2/EFHB"/>
</dbReference>
<dbReference type="PROSITE" id="PS51336">
    <property type="entry name" value="DM10"/>
    <property type="match status" value="3"/>
</dbReference>
<dbReference type="PANTHER" id="PTHR12086">
    <property type="entry name" value="EF-HAND DOMAIN C-TERMINAL CONTAINING PROTEIN"/>
    <property type="match status" value="1"/>
</dbReference>
<feature type="domain" description="DM10" evidence="11">
    <location>
        <begin position="114"/>
        <end position="221"/>
    </location>
</feature>
<evidence type="ECO:0000256" key="3">
    <source>
        <dbReference type="ARBA" id="ARBA00022737"/>
    </source>
</evidence>
<feature type="domain" description="DM10" evidence="11">
    <location>
        <begin position="265"/>
        <end position="404"/>
    </location>
</feature>
<dbReference type="PROSITE" id="PS50222">
    <property type="entry name" value="EF_HAND_2"/>
    <property type="match status" value="1"/>
</dbReference>
<evidence type="ECO:0000256" key="4">
    <source>
        <dbReference type="ARBA" id="ARBA00022846"/>
    </source>
</evidence>
<dbReference type="Gene3D" id="1.10.238.10">
    <property type="entry name" value="EF-hand"/>
    <property type="match status" value="1"/>
</dbReference>
<dbReference type="InterPro" id="IPR011992">
    <property type="entry name" value="EF-hand-dom_pair"/>
</dbReference>
<evidence type="ECO:0000256" key="9">
    <source>
        <dbReference type="ARBA" id="ARBA00039880"/>
    </source>
</evidence>
<keyword evidence="6" id="KW-0206">Cytoskeleton</keyword>
<dbReference type="FunFam" id="2.30.29.170:FF:000001">
    <property type="entry name" value="EF-hand domain containing 1"/>
    <property type="match status" value="1"/>
</dbReference>
<dbReference type="GeneID" id="110240893"/>
<dbReference type="FunFam" id="2.30.29.170:FF:000003">
    <property type="entry name" value="EF-hand domain (C-terminal) containing 1"/>
    <property type="match status" value="1"/>
</dbReference>
<protein>
    <recommendedName>
        <fullName evidence="9">EF-hand domain-containing family member C2</fullName>
    </recommendedName>
</protein>
<evidence type="ECO:0000256" key="5">
    <source>
        <dbReference type="ARBA" id="ARBA00023069"/>
    </source>
</evidence>
<name>A0A913XDF4_EXADI</name>
<organism evidence="12 13">
    <name type="scientific">Exaiptasia diaphana</name>
    <name type="common">Tropical sea anemone</name>
    <name type="synonym">Aiptasia pulchella</name>
    <dbReference type="NCBI Taxonomy" id="2652724"/>
    <lineage>
        <taxon>Eukaryota</taxon>
        <taxon>Metazoa</taxon>
        <taxon>Cnidaria</taxon>
        <taxon>Anthozoa</taxon>
        <taxon>Hexacorallia</taxon>
        <taxon>Actiniaria</taxon>
        <taxon>Aiptasiidae</taxon>
        <taxon>Exaiptasia</taxon>
    </lineage>
</organism>
<keyword evidence="13" id="KW-1185">Reference proteome</keyword>
<evidence type="ECO:0000256" key="2">
    <source>
        <dbReference type="ARBA" id="ARBA00022490"/>
    </source>
</evidence>
<keyword evidence="5" id="KW-0969">Cilium</keyword>
<keyword evidence="3" id="KW-0677">Repeat</keyword>
<evidence type="ECO:0000256" key="1">
    <source>
        <dbReference type="ARBA" id="ARBA00004611"/>
    </source>
</evidence>
<dbReference type="AlphaFoldDB" id="A0A913XDF4"/>
<evidence type="ECO:0000259" key="11">
    <source>
        <dbReference type="PROSITE" id="PS51336"/>
    </source>
</evidence>
<evidence type="ECO:0000313" key="13">
    <source>
        <dbReference type="Proteomes" id="UP000887567"/>
    </source>
</evidence>
<sequence>MAALPRCDVVATINTDPSNRLSYITSSTVNNHFFFISINMALPFLPGQVFDRKIGKTKFHKTHQFDYRNDVSSYVGEAKCGIGGDPLPGQKLSPKHSIFPKGVGPEAPSWVAFDRQVLCFDAYFQEAVHEKREEQYRIRRCKIYFYLEDDSIQVIEPKVENSGIPQGTLLRRHRIPLPAPYDEQFYTVEHFNVGKEISFYSKVFKITGCDEFTHNFLRKLGVRVNNSSQIPSDPYTSHREKLVESMQPLRPYEKQDTLKQFLQYDRRVLRFYCLWDDTDNMFGDAREMVLHYFLADDTIEIREVIPANSGRDAAPMFLRRQRLPKEPVSLRQPGEITGRTVLNVFGPMGHGGRWILDSLKTGAVHTDYYLDSDLTIGTFINVWGRKFQICDCDDFTKDFYASKYGLDSFDSIKYKAPPGVFPQREIPPYNGFGSEEDSLCSCLSLIPKPPKRDFIKFMEKDRDGLESNVLRFMGRLNTTRPIDMDRRFIISYFLSDDTILVFEPQQRNSGILGGKFLERRRIKKGNQDYYYSAQDLYIGALVQFYKHEFVLIDADEYAVEYMEKHSNEFIQANIKYILPKLKGIADNHYEDLKAVFNESDDKGTGQLSFEVFWSVLKRFGSNLSEHEMLTICRYYTEAKALDDNMTMVIASVQEQLRKANFEDFTAMKEACQYEDIQSSGYLPAKDIHNLCMRFKVPAKQELLDNVLSGTSTNQEGLTDYNQFLQLINWRDSPVSLQKFVPVQSPEAKPSERVGPKERVRRINYKSLLQDLLQSE</sequence>
<evidence type="ECO:0000256" key="8">
    <source>
        <dbReference type="ARBA" id="ARBA00035003"/>
    </source>
</evidence>
<evidence type="ECO:0000256" key="6">
    <source>
        <dbReference type="ARBA" id="ARBA00023212"/>
    </source>
</evidence>
<dbReference type="GO" id="GO:0010975">
    <property type="term" value="P:regulation of neuron projection development"/>
    <property type="evidence" value="ECO:0007669"/>
    <property type="project" value="TreeGrafter"/>
</dbReference>
<dbReference type="OMA" id="RFSCKQP"/>
<dbReference type="OrthoDB" id="10255210at2759"/>
<dbReference type="EnsemblMetazoa" id="XM_021046717.2">
    <property type="protein sequence ID" value="XP_020902376.1"/>
    <property type="gene ID" value="LOC110240893"/>
</dbReference>
<dbReference type="PANTHER" id="PTHR12086:SF11">
    <property type="entry name" value="EF-HAND DOMAIN-CONTAINING FAMILY MEMBER C2"/>
    <property type="match status" value="1"/>
</dbReference>
<feature type="domain" description="DM10" evidence="11">
    <location>
        <begin position="466"/>
        <end position="566"/>
    </location>
</feature>